<organism evidence="1 2">
    <name type="scientific">Catharanthus roseus</name>
    <name type="common">Madagascar periwinkle</name>
    <name type="synonym">Vinca rosea</name>
    <dbReference type="NCBI Taxonomy" id="4058"/>
    <lineage>
        <taxon>Eukaryota</taxon>
        <taxon>Viridiplantae</taxon>
        <taxon>Streptophyta</taxon>
        <taxon>Embryophyta</taxon>
        <taxon>Tracheophyta</taxon>
        <taxon>Spermatophyta</taxon>
        <taxon>Magnoliopsida</taxon>
        <taxon>eudicotyledons</taxon>
        <taxon>Gunneridae</taxon>
        <taxon>Pentapetalae</taxon>
        <taxon>asterids</taxon>
        <taxon>lamiids</taxon>
        <taxon>Gentianales</taxon>
        <taxon>Apocynaceae</taxon>
        <taxon>Rauvolfioideae</taxon>
        <taxon>Vinceae</taxon>
        <taxon>Catharanthinae</taxon>
        <taxon>Catharanthus</taxon>
    </lineage>
</organism>
<dbReference type="Proteomes" id="UP001060085">
    <property type="component" value="Linkage Group LG04"/>
</dbReference>
<reference evidence="2" key="1">
    <citation type="journal article" date="2023" name="Nat. Plants">
        <title>Single-cell RNA sequencing provides a high-resolution roadmap for understanding the multicellular compartmentation of specialized metabolism.</title>
        <authorList>
            <person name="Sun S."/>
            <person name="Shen X."/>
            <person name="Li Y."/>
            <person name="Li Y."/>
            <person name="Wang S."/>
            <person name="Li R."/>
            <person name="Zhang H."/>
            <person name="Shen G."/>
            <person name="Guo B."/>
            <person name="Wei J."/>
            <person name="Xu J."/>
            <person name="St-Pierre B."/>
            <person name="Chen S."/>
            <person name="Sun C."/>
        </authorList>
    </citation>
    <scope>NUCLEOTIDE SEQUENCE [LARGE SCALE GENOMIC DNA]</scope>
</reference>
<evidence type="ECO:0000313" key="1">
    <source>
        <dbReference type="EMBL" id="KAI5667428.1"/>
    </source>
</evidence>
<accession>A0ACC0B461</accession>
<dbReference type="EMBL" id="CM044704">
    <property type="protein sequence ID" value="KAI5667428.1"/>
    <property type="molecule type" value="Genomic_DNA"/>
</dbReference>
<proteinExistence type="predicted"/>
<name>A0ACC0B461_CATRO</name>
<comment type="caution">
    <text evidence="1">The sequence shown here is derived from an EMBL/GenBank/DDBJ whole genome shotgun (WGS) entry which is preliminary data.</text>
</comment>
<evidence type="ECO:0000313" key="2">
    <source>
        <dbReference type="Proteomes" id="UP001060085"/>
    </source>
</evidence>
<sequence length="150" mass="16257">MTTTQYTSLCNHWNLDSYKKKREVAQRNCLQGHGGQGLGKHTGGSRSFIECLKANVECLHIETGLPIPSDKELMFEAASVSNKGHVNGFSSKFGAIIGSVSIFCDWPQLDLVLTLFPPFPLIDDATSDAARVDPRPPTNPPSFSGPSPLV</sequence>
<protein>
    <submittedName>
        <fullName evidence="1">Uncharacterized protein</fullName>
    </submittedName>
</protein>
<gene>
    <name evidence="1" type="ORF">M9H77_17281</name>
</gene>
<keyword evidence="2" id="KW-1185">Reference proteome</keyword>